<name>Q1PES0_ARATH</name>
<organism evidence="3">
    <name type="scientific">Arabidopsis thaliana</name>
    <name type="common">Mouse-ear cress</name>
    <dbReference type="NCBI Taxonomy" id="3702"/>
    <lineage>
        <taxon>Eukaryota</taxon>
        <taxon>Viridiplantae</taxon>
        <taxon>Streptophyta</taxon>
        <taxon>Embryophyta</taxon>
        <taxon>Tracheophyta</taxon>
        <taxon>Spermatophyta</taxon>
        <taxon>Magnoliopsida</taxon>
        <taxon>eudicotyledons</taxon>
        <taxon>Gunneridae</taxon>
        <taxon>Pentapetalae</taxon>
        <taxon>rosids</taxon>
        <taxon>malvids</taxon>
        <taxon>Brassicales</taxon>
        <taxon>Brassicaceae</taxon>
        <taxon>Camelineae</taxon>
        <taxon>Arabidopsis</taxon>
    </lineage>
</organism>
<feature type="compositionally biased region" description="Basic and acidic residues" evidence="1">
    <location>
        <begin position="23"/>
        <end position="46"/>
    </location>
</feature>
<evidence type="ECO:0000313" key="3">
    <source>
        <dbReference type="EMBL" id="ABE65928.1"/>
    </source>
</evidence>
<feature type="region of interest" description="Disordered" evidence="1">
    <location>
        <begin position="23"/>
        <end position="50"/>
    </location>
</feature>
<feature type="domain" description="Importin-7/11-like TPR repeats" evidence="2">
    <location>
        <begin position="2"/>
        <end position="98"/>
    </location>
</feature>
<proteinExistence type="evidence at transcript level"/>
<dbReference type="ExpressionAtlas" id="Q1PES0">
    <property type="expression patterns" value="baseline and differential"/>
</dbReference>
<gene>
    <name evidence="3" type="ordered locus">At3g08955</name>
</gene>
<accession>Q1PES0</accession>
<dbReference type="AlphaFoldDB" id="Q1PES0"/>
<reference evidence="3" key="1">
    <citation type="submission" date="2006-03" db="EMBL/GenBank/DDBJ databases">
        <authorList>
            <person name="Underwood B.A."/>
            <person name="Xiao Y."/>
            <person name="Moskal W."/>
            <person name="Monaghan E."/>
            <person name="Wang W."/>
            <person name="Redman J."/>
            <person name="Wu H.C."/>
            <person name="Utterback T."/>
            <person name="Town C.D."/>
        </authorList>
    </citation>
    <scope>NUCLEOTIDE SEQUENCE</scope>
</reference>
<evidence type="ECO:0000256" key="1">
    <source>
        <dbReference type="SAM" id="MobiDB-lite"/>
    </source>
</evidence>
<evidence type="ECO:0000259" key="2">
    <source>
        <dbReference type="Pfam" id="PF25758"/>
    </source>
</evidence>
<protein>
    <recommendedName>
        <fullName evidence="2">Importin-7/11-like TPR repeats domain-containing protein</fullName>
    </recommendedName>
</protein>
<sequence length="101" mass="11198">MPQVLDKLDLILSTCTSVILGENKDLTEEESRSQGEETPPSKELRKSQIKVSDPIYQMSLENSTRENLQTCSTLHGDAFNSAISRMHPSALAQVKQALKLP</sequence>
<dbReference type="InterPro" id="IPR058669">
    <property type="entry name" value="TPR_IPO7/11-like"/>
</dbReference>
<dbReference type="Pfam" id="PF25758">
    <property type="entry name" value="TPR_IPO11"/>
    <property type="match status" value="1"/>
</dbReference>
<dbReference type="EMBL" id="DQ446647">
    <property type="protein sequence ID" value="ABE65928.1"/>
    <property type="molecule type" value="mRNA"/>
</dbReference>